<keyword evidence="1" id="KW-0812">Transmembrane</keyword>
<gene>
    <name evidence="3" type="ORF">BXU00_01670</name>
</gene>
<dbReference type="InterPro" id="IPR051311">
    <property type="entry name" value="DedA_domain"/>
</dbReference>
<proteinExistence type="predicted"/>
<dbReference type="InterPro" id="IPR032816">
    <property type="entry name" value="VTT_dom"/>
</dbReference>
<evidence type="ECO:0000313" key="3">
    <source>
        <dbReference type="EMBL" id="RIB35453.1"/>
    </source>
</evidence>
<evidence type="ECO:0000256" key="1">
    <source>
        <dbReference type="SAM" id="Phobius"/>
    </source>
</evidence>
<evidence type="ECO:0000259" key="2">
    <source>
        <dbReference type="Pfam" id="PF09335"/>
    </source>
</evidence>
<feature type="transmembrane region" description="Helical" evidence="1">
    <location>
        <begin position="12"/>
        <end position="36"/>
    </location>
</feature>
<dbReference type="Proteomes" id="UP000266622">
    <property type="component" value="Unassembled WGS sequence"/>
</dbReference>
<feature type="transmembrane region" description="Helical" evidence="1">
    <location>
        <begin position="48"/>
        <end position="68"/>
    </location>
</feature>
<accession>A0A397WQV2</accession>
<dbReference type="PANTHER" id="PTHR42709:SF10">
    <property type="entry name" value="SNARE ASSOCIATED GOLGI PROTEIN"/>
    <property type="match status" value="1"/>
</dbReference>
<dbReference type="GO" id="GO:0005886">
    <property type="term" value="C:plasma membrane"/>
    <property type="evidence" value="ECO:0007669"/>
    <property type="project" value="TreeGrafter"/>
</dbReference>
<feature type="transmembrane region" description="Helical" evidence="1">
    <location>
        <begin position="129"/>
        <end position="153"/>
    </location>
</feature>
<comment type="caution">
    <text evidence="3">The sequence shown here is derived from an EMBL/GenBank/DDBJ whole genome shotgun (WGS) entry which is preliminary data.</text>
</comment>
<feature type="transmembrane region" description="Helical" evidence="1">
    <location>
        <begin position="99"/>
        <end position="122"/>
    </location>
</feature>
<evidence type="ECO:0000313" key="4">
    <source>
        <dbReference type="Proteomes" id="UP000266622"/>
    </source>
</evidence>
<reference evidence="3 4" key="1">
    <citation type="journal article" date="2018" name="Syst. Appl. Microbiol.">
        <title>A new symbiotic nanoarchaeote (Candidatus Nanoclepta minutus) and its host (Zestosphaera tikiterensis gen. nov., sp. nov.) from a New Zealand hot spring.</title>
        <authorList>
            <person name="St John E."/>
            <person name="Liu Y."/>
            <person name="Podar M."/>
            <person name="Stott M.B."/>
            <person name="Meneghin J."/>
            <person name="Chen Z."/>
            <person name="Lagutin K."/>
            <person name="Mitchell K."/>
            <person name="Reysenbach A.L."/>
        </authorList>
    </citation>
    <scope>NUCLEOTIDE SEQUENCE [LARGE SCALE GENOMIC DNA]</scope>
    <source>
        <strain evidence="3">NZ3</strain>
    </source>
</reference>
<dbReference type="EMBL" id="MWMI01000002">
    <property type="protein sequence ID" value="RIB35453.1"/>
    <property type="molecule type" value="Genomic_DNA"/>
</dbReference>
<protein>
    <recommendedName>
        <fullName evidence="2">VTT domain-containing protein</fullName>
    </recommendedName>
</protein>
<name>A0A397WQV2_9ARCH</name>
<sequence length="159" mass="18023">MNVESLINMFSYLGLFMIGLLSTIGLFISPPLYLSLPLILYKTKFNPILSTLLVALGMSVGDTIGYFIGFSSEKLLENKIYEKERYKKFSEFINKYGPITIPLLSALPFPFFDALAIACGFAKIDIKSYFIYLFFGRLIKVSLIVIAGQYILIRLPFEI</sequence>
<dbReference type="PANTHER" id="PTHR42709">
    <property type="entry name" value="ALKALINE PHOSPHATASE LIKE PROTEIN"/>
    <property type="match status" value="1"/>
</dbReference>
<dbReference type="Pfam" id="PF09335">
    <property type="entry name" value="VTT_dom"/>
    <property type="match status" value="1"/>
</dbReference>
<keyword evidence="1" id="KW-0472">Membrane</keyword>
<dbReference type="AlphaFoldDB" id="A0A397WQV2"/>
<feature type="domain" description="VTT" evidence="2">
    <location>
        <begin position="45"/>
        <end position="149"/>
    </location>
</feature>
<keyword evidence="1" id="KW-1133">Transmembrane helix</keyword>
<organism evidence="3 4">
    <name type="scientific">Candidatus Nanoclepta minutus</name>
    <dbReference type="NCBI Taxonomy" id="1940235"/>
    <lineage>
        <taxon>Archaea</taxon>
        <taxon>Nanobdellota</taxon>
        <taxon>Candidatus Nanoclepta</taxon>
    </lineage>
</organism>